<dbReference type="RefSeq" id="WP_239156920.1">
    <property type="nucleotide sequence ID" value="NZ_AP023355.1"/>
</dbReference>
<dbReference type="GO" id="GO:0003824">
    <property type="term" value="F:catalytic activity"/>
    <property type="evidence" value="ECO:0007669"/>
    <property type="project" value="InterPro"/>
</dbReference>
<reference evidence="3 4" key="1">
    <citation type="submission" date="2020-08" db="EMBL/GenBank/DDBJ databases">
        <title>Whole genome shotgun sequence of Actinocatenispora thailandica NBRC 105041.</title>
        <authorList>
            <person name="Komaki H."/>
            <person name="Tamura T."/>
        </authorList>
    </citation>
    <scope>NUCLEOTIDE SEQUENCE [LARGE SCALE GENOMIC DNA]</scope>
    <source>
        <strain evidence="3 4">NBRC 105041</strain>
    </source>
</reference>
<keyword evidence="4" id="KW-1185">Reference proteome</keyword>
<feature type="transmembrane region" description="Helical" evidence="1">
    <location>
        <begin position="21"/>
        <end position="41"/>
    </location>
</feature>
<dbReference type="InterPro" id="IPR005135">
    <property type="entry name" value="Endo/exonuclease/phosphatase"/>
</dbReference>
<organism evidence="3 4">
    <name type="scientific">Actinocatenispora thailandica</name>
    <dbReference type="NCBI Taxonomy" id="227318"/>
    <lineage>
        <taxon>Bacteria</taxon>
        <taxon>Bacillati</taxon>
        <taxon>Actinomycetota</taxon>
        <taxon>Actinomycetes</taxon>
        <taxon>Micromonosporales</taxon>
        <taxon>Micromonosporaceae</taxon>
        <taxon>Actinocatenispora</taxon>
    </lineage>
</organism>
<keyword evidence="1" id="KW-0472">Membrane</keyword>
<evidence type="ECO:0000259" key="2">
    <source>
        <dbReference type="Pfam" id="PF03372"/>
    </source>
</evidence>
<feature type="domain" description="Endonuclease/exonuclease/phosphatase" evidence="2">
    <location>
        <begin position="110"/>
        <end position="303"/>
    </location>
</feature>
<name>A0A7R7HWQ2_9ACTN</name>
<feature type="transmembrane region" description="Helical" evidence="1">
    <location>
        <begin position="53"/>
        <end position="71"/>
    </location>
</feature>
<dbReference type="Proteomes" id="UP000611640">
    <property type="component" value="Chromosome"/>
</dbReference>
<evidence type="ECO:0000313" key="4">
    <source>
        <dbReference type="Proteomes" id="UP000611640"/>
    </source>
</evidence>
<keyword evidence="1" id="KW-1133">Transmembrane helix</keyword>
<dbReference type="EMBL" id="AP023355">
    <property type="protein sequence ID" value="BCJ35317.1"/>
    <property type="molecule type" value="Genomic_DNA"/>
</dbReference>
<feature type="transmembrane region" description="Helical" evidence="1">
    <location>
        <begin position="78"/>
        <end position="97"/>
    </location>
</feature>
<dbReference type="InterPro" id="IPR036691">
    <property type="entry name" value="Endo/exonu/phosph_ase_sf"/>
</dbReference>
<evidence type="ECO:0000313" key="3">
    <source>
        <dbReference type="EMBL" id="BCJ35317.1"/>
    </source>
</evidence>
<sequence length="314" mass="33223">MSGRAALRRPAPGRRRAGLRDVPAVLAALLVAALLVGHRLVPDGDGLGTVVDSFLPWLGLLVIPAGLLALATRSRLGAVALLVPVVGWAVMFGPVLLPRGGGDGQLRAATQNLDAANPDPASTVRRLVALHPDLVAVQELANDDAARLLDDTYPHQLRVGTVGLWSRYPVRDGAPVDLGLGWNRALRADVRTDHGQVRVYVAHLGSIRPGEDGSRDHTLSRLADSVRADRSSHLLLLGDLNTATTDRALRQLSPPLTDAQRAAGSGFGFTWPSRFPMTRPDQVLYRGLSATDASVADTGGSDHRAALADLRVTG</sequence>
<dbReference type="Gene3D" id="3.60.10.10">
    <property type="entry name" value="Endonuclease/exonuclease/phosphatase"/>
    <property type="match status" value="1"/>
</dbReference>
<proteinExistence type="predicted"/>
<gene>
    <name evidence="3" type="ORF">Athai_28200</name>
</gene>
<dbReference type="KEGG" id="atl:Athai_28200"/>
<protein>
    <submittedName>
        <fullName evidence="3">Teicoplanin resistance protein VanJ</fullName>
    </submittedName>
</protein>
<dbReference type="AlphaFoldDB" id="A0A7R7HWQ2"/>
<dbReference type="SUPFAM" id="SSF56219">
    <property type="entry name" value="DNase I-like"/>
    <property type="match status" value="1"/>
</dbReference>
<accession>A0A7R7HWQ2</accession>
<dbReference type="Pfam" id="PF03372">
    <property type="entry name" value="Exo_endo_phos"/>
    <property type="match status" value="1"/>
</dbReference>
<keyword evidence="1" id="KW-0812">Transmembrane</keyword>
<evidence type="ECO:0000256" key="1">
    <source>
        <dbReference type="SAM" id="Phobius"/>
    </source>
</evidence>